<protein>
    <submittedName>
        <fullName evidence="2">RNA-directed DNA polymerase, eukaryota, reverse transcriptase zinc-binding domain protein</fullName>
    </submittedName>
</protein>
<accession>A0ABQ5E1G1</accession>
<dbReference type="SUPFAM" id="SSF56672">
    <property type="entry name" value="DNA/RNA polymerases"/>
    <property type="match status" value="1"/>
</dbReference>
<dbReference type="EMBL" id="BQNB010015705">
    <property type="protein sequence ID" value="GJT43169.1"/>
    <property type="molecule type" value="Genomic_DNA"/>
</dbReference>
<dbReference type="PANTHER" id="PTHR33116">
    <property type="entry name" value="REVERSE TRANSCRIPTASE ZINC-BINDING DOMAIN-CONTAINING PROTEIN-RELATED-RELATED"/>
    <property type="match status" value="1"/>
</dbReference>
<keyword evidence="2" id="KW-0808">Transferase</keyword>
<dbReference type="InterPro" id="IPR000477">
    <property type="entry name" value="RT_dom"/>
</dbReference>
<dbReference type="PANTHER" id="PTHR33116:SF77">
    <property type="entry name" value="RNA-DIRECTED DNA POLYMERASE"/>
    <property type="match status" value="1"/>
</dbReference>
<name>A0ABQ5E1G1_9ASTR</name>
<reference evidence="2" key="1">
    <citation type="journal article" date="2022" name="Int. J. Mol. Sci.">
        <title>Draft Genome of Tanacetum Coccineum: Genomic Comparison of Closely Related Tanacetum-Family Plants.</title>
        <authorList>
            <person name="Yamashiro T."/>
            <person name="Shiraishi A."/>
            <person name="Nakayama K."/>
            <person name="Satake H."/>
        </authorList>
    </citation>
    <scope>NUCLEOTIDE SEQUENCE</scope>
</reference>
<evidence type="ECO:0000313" key="3">
    <source>
        <dbReference type="Proteomes" id="UP001151760"/>
    </source>
</evidence>
<organism evidence="2 3">
    <name type="scientific">Tanacetum coccineum</name>
    <dbReference type="NCBI Taxonomy" id="301880"/>
    <lineage>
        <taxon>Eukaryota</taxon>
        <taxon>Viridiplantae</taxon>
        <taxon>Streptophyta</taxon>
        <taxon>Embryophyta</taxon>
        <taxon>Tracheophyta</taxon>
        <taxon>Spermatophyta</taxon>
        <taxon>Magnoliopsida</taxon>
        <taxon>eudicotyledons</taxon>
        <taxon>Gunneridae</taxon>
        <taxon>Pentapetalae</taxon>
        <taxon>asterids</taxon>
        <taxon>campanulids</taxon>
        <taxon>Asterales</taxon>
        <taxon>Asteraceae</taxon>
        <taxon>Asteroideae</taxon>
        <taxon>Anthemideae</taxon>
        <taxon>Anthemidinae</taxon>
        <taxon>Tanacetum</taxon>
    </lineage>
</organism>
<feature type="domain" description="Reverse transcriptase" evidence="1">
    <location>
        <begin position="216"/>
        <end position="493"/>
    </location>
</feature>
<dbReference type="Pfam" id="PF00078">
    <property type="entry name" value="RVT_1"/>
    <property type="match status" value="1"/>
</dbReference>
<dbReference type="PROSITE" id="PS50878">
    <property type="entry name" value="RT_POL"/>
    <property type="match status" value="1"/>
</dbReference>
<comment type="caution">
    <text evidence="2">The sequence shown here is derived from an EMBL/GenBank/DDBJ whole genome shotgun (WGS) entry which is preliminary data.</text>
</comment>
<proteinExistence type="predicted"/>
<evidence type="ECO:0000259" key="1">
    <source>
        <dbReference type="PROSITE" id="PS50878"/>
    </source>
</evidence>
<keyword evidence="2" id="KW-0695">RNA-directed DNA polymerase</keyword>
<evidence type="ECO:0000313" key="2">
    <source>
        <dbReference type="EMBL" id="GJT43169.1"/>
    </source>
</evidence>
<sequence>MYFLFQENFLTTLHCYSRIQQWTGPTPFKLYNSWIDHTGFLSLVQTSWSSAVNGSPSVSFKNKLQHLKKSIKQWRLDVSRLDGIDNKAESHPLNSEEIDDRIQWVKLLANFEHQKVKDLRQKAKFKWALEGDENSQFFHGIIEENCSRPQFTSSLFKQLSQDDIQFLDCSFTTLEIKEAVWDCGSAKSPGPDGFTFKFFKKHWDIVEHDVVSYVKDFKVSAHIPKGCNSSFITLVPKVEDPLTIGDFRPISLGCQYKIIAKILARCLSRVVSSVIGDVQMAFIKGRQIIDGPLIVDEIIAWAKKYKKRLMFLKVDFEKAFDSLSWSFLFSILEQMGFSSKWRRWIRSCLDSAYASVLVNGSPTKEFKMERGLRQGDPLSPFLFILAIEALNVAILEATNRDLFHGVKVGKDKFHISHLHFADDALIMGEWSLTNALNLSRILTCFHLASGLKVNFSKSKLFGIGVSNVELYSIASSMGCLASHFPCIYLGLPIGANMSRCNNWNPLVDKFHKRLSKWKSKSLSIGGRVTLIKSVLNSLGVYYFSNFKAPKKIITKLESIRRKFFWGGNNDENKIAWIAWEKVISPRVNGGLGIGSLRITNQALLVKWWWRFCVEDQALWCKVIRSIHGPSGGLFDNTTVKYKSGPWYYIKKLKEDLQRNGINLPSMFKRKVGNGQGTSFWNDIWLGGPTLSSSFPRLYRLDANHSCLVSERIPTASSPSSRIVNSVMGLSSPPGLIFHWAWRRDIRTGHELEELNNLINLLAQALLSEQPDSWECTLNNSRSFTVQGMRSHHIPLKPSCWTSHKME</sequence>
<dbReference type="Proteomes" id="UP001151760">
    <property type="component" value="Unassembled WGS sequence"/>
</dbReference>
<keyword evidence="3" id="KW-1185">Reference proteome</keyword>
<gene>
    <name evidence="2" type="ORF">Tco_0951884</name>
</gene>
<dbReference type="CDD" id="cd01650">
    <property type="entry name" value="RT_nLTR_like"/>
    <property type="match status" value="1"/>
</dbReference>
<dbReference type="GO" id="GO:0003964">
    <property type="term" value="F:RNA-directed DNA polymerase activity"/>
    <property type="evidence" value="ECO:0007669"/>
    <property type="project" value="UniProtKB-KW"/>
</dbReference>
<keyword evidence="2" id="KW-0548">Nucleotidyltransferase</keyword>
<dbReference type="InterPro" id="IPR043502">
    <property type="entry name" value="DNA/RNA_pol_sf"/>
</dbReference>
<reference evidence="2" key="2">
    <citation type="submission" date="2022-01" db="EMBL/GenBank/DDBJ databases">
        <authorList>
            <person name="Yamashiro T."/>
            <person name="Shiraishi A."/>
            <person name="Satake H."/>
            <person name="Nakayama K."/>
        </authorList>
    </citation>
    <scope>NUCLEOTIDE SEQUENCE</scope>
</reference>